<dbReference type="Pfam" id="PF04931">
    <property type="entry name" value="DNA_pol_phi"/>
    <property type="match status" value="1"/>
</dbReference>
<name>A0A6A7BEV3_9PLEO</name>
<keyword evidence="8" id="KW-0479">Metal-binding</keyword>
<evidence type="ECO:0000256" key="3">
    <source>
        <dbReference type="ARBA" id="ARBA00006809"/>
    </source>
</evidence>
<evidence type="ECO:0000256" key="17">
    <source>
        <dbReference type="ARBA" id="ARBA00029889"/>
    </source>
</evidence>
<feature type="domain" description="UBA" evidence="21">
    <location>
        <begin position="1628"/>
        <end position="1669"/>
    </location>
</feature>
<evidence type="ECO:0000256" key="9">
    <source>
        <dbReference type="ARBA" id="ARBA00022737"/>
    </source>
</evidence>
<dbReference type="PROSITE" id="PS50030">
    <property type="entry name" value="UBA"/>
    <property type="match status" value="2"/>
</dbReference>
<dbReference type="InterPro" id="IPR018200">
    <property type="entry name" value="USP_CS"/>
</dbReference>
<dbReference type="PANTHER" id="PTHR13213">
    <property type="entry name" value="MYB-BINDING PROTEIN 1A FAMILY MEMBER"/>
    <property type="match status" value="1"/>
</dbReference>
<dbReference type="InterPro" id="IPR009060">
    <property type="entry name" value="UBA-like_sf"/>
</dbReference>
<comment type="similarity">
    <text evidence="4">Belongs to the peptidase C19 family.</text>
</comment>
<keyword evidence="14" id="KW-0862">Zinc</keyword>
<evidence type="ECO:0000256" key="13">
    <source>
        <dbReference type="ARBA" id="ARBA00022807"/>
    </source>
</evidence>
<comment type="subcellular location">
    <subcellularLocation>
        <location evidence="2">Nucleus</location>
    </subcellularLocation>
</comment>
<evidence type="ECO:0000256" key="2">
    <source>
        <dbReference type="ARBA" id="ARBA00004123"/>
    </source>
</evidence>
<evidence type="ECO:0000259" key="23">
    <source>
        <dbReference type="PROSITE" id="PS50271"/>
    </source>
</evidence>
<gene>
    <name evidence="24" type="ORF">T440DRAFT_487096</name>
</gene>
<dbReference type="GO" id="GO:0006508">
    <property type="term" value="P:proteolysis"/>
    <property type="evidence" value="ECO:0007669"/>
    <property type="project" value="UniProtKB-KW"/>
</dbReference>
<evidence type="ECO:0000256" key="18">
    <source>
        <dbReference type="ARBA" id="ARBA00032096"/>
    </source>
</evidence>
<dbReference type="InterPro" id="IPR028889">
    <property type="entry name" value="USP"/>
</dbReference>
<evidence type="ECO:0000313" key="24">
    <source>
        <dbReference type="EMBL" id="KAF2853792.1"/>
    </source>
</evidence>
<feature type="domain" description="UBP-type" evidence="23">
    <location>
        <begin position="1180"/>
        <end position="1289"/>
    </location>
</feature>
<evidence type="ECO:0000256" key="10">
    <source>
        <dbReference type="ARBA" id="ARBA00022771"/>
    </source>
</evidence>
<dbReference type="InterPro" id="IPR038765">
    <property type="entry name" value="Papain-like_cys_pep_sf"/>
</dbReference>
<keyword evidence="7" id="KW-0645">Protease</keyword>
<evidence type="ECO:0000256" key="8">
    <source>
        <dbReference type="ARBA" id="ARBA00022723"/>
    </source>
</evidence>
<evidence type="ECO:0000256" key="14">
    <source>
        <dbReference type="ARBA" id="ARBA00022833"/>
    </source>
</evidence>
<feature type="compositionally biased region" description="Acidic residues" evidence="20">
    <location>
        <begin position="730"/>
        <end position="759"/>
    </location>
</feature>
<proteinExistence type="inferred from homology"/>
<dbReference type="GO" id="GO:0004843">
    <property type="term" value="F:cysteine-type deubiquitinase activity"/>
    <property type="evidence" value="ECO:0007669"/>
    <property type="project" value="UniProtKB-EC"/>
</dbReference>
<evidence type="ECO:0000256" key="5">
    <source>
        <dbReference type="ARBA" id="ARBA00012759"/>
    </source>
</evidence>
<evidence type="ECO:0000259" key="22">
    <source>
        <dbReference type="PROSITE" id="PS50235"/>
    </source>
</evidence>
<feature type="compositionally biased region" description="Acidic residues" evidence="20">
    <location>
        <begin position="768"/>
        <end position="787"/>
    </location>
</feature>
<feature type="region of interest" description="Disordered" evidence="20">
    <location>
        <begin position="1"/>
        <end position="32"/>
    </location>
</feature>
<evidence type="ECO:0000256" key="15">
    <source>
        <dbReference type="ARBA" id="ARBA00023242"/>
    </source>
</evidence>
<dbReference type="PROSITE" id="PS00972">
    <property type="entry name" value="USP_1"/>
    <property type="match status" value="1"/>
</dbReference>
<dbReference type="PROSITE" id="PS50271">
    <property type="entry name" value="ZF_UBP"/>
    <property type="match status" value="1"/>
</dbReference>
<dbReference type="FunFam" id="3.90.70.10:FF:000235">
    <property type="entry name" value="Ubiquitin carboxyl-terminal hydrolase"/>
    <property type="match status" value="1"/>
</dbReference>
<keyword evidence="25" id="KW-1185">Reference proteome</keyword>
<evidence type="ECO:0000256" key="20">
    <source>
        <dbReference type="SAM" id="MobiDB-lite"/>
    </source>
</evidence>
<dbReference type="Pfam" id="PF17807">
    <property type="entry name" value="zf-UBP_var"/>
    <property type="match status" value="1"/>
</dbReference>
<dbReference type="FunFam" id="3.30.40.10:FF:000587">
    <property type="entry name" value="Ubiquitin carboxyl-terminal hydrolase"/>
    <property type="match status" value="1"/>
</dbReference>
<comment type="catalytic activity">
    <reaction evidence="1">
        <text>Thiol-dependent hydrolysis of ester, thioester, amide, peptide and isopeptide bonds formed by the C-terminal Gly of ubiquitin (a 76-residue protein attached to proteins as an intracellular targeting signal).</text>
        <dbReference type="EC" id="3.4.19.12"/>
    </reaction>
</comment>
<dbReference type="CDD" id="cd14386">
    <property type="entry name" value="UBA2_UBP5"/>
    <property type="match status" value="1"/>
</dbReference>
<dbReference type="InterPro" id="IPR013083">
    <property type="entry name" value="Znf_RING/FYVE/PHD"/>
</dbReference>
<sequence>MENKVKKRERDSTSGHNGDEAPPKRRRRLSGDHQKLTKLYEDLAAESDDVRFDAAKQIIVKFSPESKPNAKDAEIALCRLIKGLCSQRKAARVGFSLTLTELLRELFKSGKNAIDGLDLDVASIIKLVEDKTKVEGNVPGRERRDHLIGRLFGYKAVMQSTIVIQPELLLECWTQLLDHVCGMARDIPWLREECGMVLVEAVRSLKAQAQYRVCAEEVLSRLSAFKLMSTPEGVAIWLTVQASYEEALPQGIWHEKDPLSKKERSRLAKILKENFQHETEKGVTETTKSASASASPNPSFTWDLVLSEMLRRDEESRSEAKEKTEFSQFWIDIVDSNLFASAASHERKAWGFKLLSTMITRVPEWAIPGLFSPNLMRTLINQTKKDDRFLHSAAVAALGAVQSRVQRDQSSAFPIFVALTSRYGSIDFDRITKTKTLEQILLSADDESLRKAVRHLNSLVLRPESEDQAIADSRRQVIADLLLNTVKHFRRYGELDENVSERDNWLRRILELFVDFAYFVPSKSAKTSKVPLPRVSERSKTIFQERLSSCLTKLLDVDVGSRSMFAMMIVKLIKSKDASSKHLELAFKAEAPVLKTIEKASNTLDAISAKGTIAGNKMAAEGFILLYALTLLQVYNGEADAVMMLDDLDASRKAMSKKQAHSAGEGQDAFVEIVLSFLGNPRTLFRRIGEEAFAIFASEISADGLQSLTDILDTEENLEGQKELFNQGGDDAEEGQSGDDSEDDSDVEMVDGEPEESDSESNNSSSDASEESEEDDDDDDESEDDAELTQFNNLLAITLQTNTPNLDGEAPEESEEESDMDDEQMMALDPHLSKIFQQRSQVSSKKKEREDAKQNVVQFKSRVLDLIAIYLEKQYSNVLTLNILLPVLRRTRANANKQTADKAAKMLKTFFDSRTKHKAPLPKPEEVEPLWELLKAIHEEAKLGSGAKVHADACSSASLFVVKVLVGLDKSHYAGVVDAYAETQKKWFLEKKSPLQPVLFTQFQNCSVIPPLRNRQLVANCSRHSYRPGSSILYFACHDLRPPGPTQSVYREDCTQCFDSIDDPTGLDVCLYCFNGGCTGDRNHSILHVSSTDHPLVLNIKRTRKKVNRDEPPQKVTKLAVAAETESDRYDTTTQVKCYECGIDDVDKNSGKLAGIVDAVLKANTFATQQEVKAWEQELTACEHTLCLEQNEAKQIESQSLGHCSQCELNENLWLCLTCGNLGCGRQQFGGVGGNSHGVGHTTSSGHPVAVKLGSLTADGTADIYCYACDEERVDPELPNHLAHWGINIKDRVKTEKSLTEMQVEQNLRWDFAMVTEDGKELQPLFGPDFTGLKNLGNSCYLNSTLQALFAMPEFKDRYYLPDQEPPSVPLPAEDLETQLRKLADGMISGRYSKPDSDVTVSEYSPEVPHQRGLAPAMLKHLIGRGHAEFSTMRQQDAFELLLHLLKLISRSQHTAPHKDPVDAFRFVMEQRLQCVGCKRVRYRTDEQENISIPVPIRRIPKEAHMDVTDSSGKEEKHYKEEFESVTLRECLEIFTAEELVELTCSACGSKDGFTKRSMFKTFPAVLAVNARRFELVNWVPTKQDVPVIMDDEAFSFDAYKSNGLVDGEELLPEDAGAGAGSSSNKWVPNEAALSMLEAMGFPRVRCEKALHATGNEDAEAASNWLFAHMEDADIDEPVDFNPGPGGSASSVMDPEKIENLGAMGFNAPQARQALKETGGDMERAVDWLFSHPDAPGDFEDGASSEAPVEATEKALSGSDKLPAKFQLQSIVCHKGSSIHAGHYVAFVRKQLPNEQTASWVLFNDEKVAKAADVEEMKKFAGSGVASEHHWHDFDKHHGTAKRVIGTKVRWSRIGV</sequence>
<dbReference type="CDD" id="cd02658">
    <property type="entry name" value="Peptidase_C19B"/>
    <property type="match status" value="1"/>
</dbReference>
<dbReference type="InterPro" id="IPR001607">
    <property type="entry name" value="Znf_UBP"/>
</dbReference>
<feature type="domain" description="UBA" evidence="21">
    <location>
        <begin position="1692"/>
        <end position="1732"/>
    </location>
</feature>
<dbReference type="EC" id="3.4.19.12" evidence="5"/>
<feature type="region of interest" description="Disordered" evidence="20">
    <location>
        <begin position="725"/>
        <end position="823"/>
    </location>
</feature>
<evidence type="ECO:0000256" key="6">
    <source>
        <dbReference type="ARBA" id="ARBA00014611"/>
    </source>
</evidence>
<evidence type="ECO:0000256" key="19">
    <source>
        <dbReference type="PROSITE-ProRule" id="PRU00502"/>
    </source>
</evidence>
<dbReference type="OrthoDB" id="342531at2759"/>
<dbReference type="EMBL" id="MU006294">
    <property type="protein sequence ID" value="KAF2853792.1"/>
    <property type="molecule type" value="Genomic_DNA"/>
</dbReference>
<dbReference type="SUPFAM" id="SSF48371">
    <property type="entry name" value="ARM repeat"/>
    <property type="match status" value="1"/>
</dbReference>
<evidence type="ECO:0000256" key="1">
    <source>
        <dbReference type="ARBA" id="ARBA00000707"/>
    </source>
</evidence>
<comment type="similarity">
    <text evidence="3">Belongs to the MYBBP1A family.</text>
</comment>
<dbReference type="Proteomes" id="UP000799423">
    <property type="component" value="Unassembled WGS sequence"/>
</dbReference>
<dbReference type="InterPro" id="IPR015940">
    <property type="entry name" value="UBA"/>
</dbReference>
<evidence type="ECO:0000256" key="11">
    <source>
        <dbReference type="ARBA" id="ARBA00022786"/>
    </source>
</evidence>
<dbReference type="SUPFAM" id="SSF46934">
    <property type="entry name" value="UBA-like"/>
    <property type="match status" value="1"/>
</dbReference>
<dbReference type="CDD" id="cd14385">
    <property type="entry name" value="UBA1_spUBP14_like"/>
    <property type="match status" value="1"/>
</dbReference>
<keyword evidence="15" id="KW-0539">Nucleus</keyword>
<dbReference type="GO" id="GO:0016579">
    <property type="term" value="P:protein deubiquitination"/>
    <property type="evidence" value="ECO:0007669"/>
    <property type="project" value="InterPro"/>
</dbReference>
<dbReference type="InterPro" id="IPR016024">
    <property type="entry name" value="ARM-type_fold"/>
</dbReference>
<dbReference type="FunFam" id="3.30.40.10:FF:000396">
    <property type="entry name" value="Ubiquitin carboxyl-terminal hydrolase"/>
    <property type="match status" value="1"/>
</dbReference>
<dbReference type="PROSITE" id="PS50235">
    <property type="entry name" value="USP_3"/>
    <property type="match status" value="1"/>
</dbReference>
<feature type="domain" description="USP" evidence="22">
    <location>
        <begin position="1331"/>
        <end position="1838"/>
    </location>
</feature>
<dbReference type="FunFam" id="1.10.8.10:FF:000086">
    <property type="entry name" value="Ubiquitin carboxyl-terminal hydrolase"/>
    <property type="match status" value="1"/>
</dbReference>
<dbReference type="PROSITE" id="PS00973">
    <property type="entry name" value="USP_2"/>
    <property type="match status" value="1"/>
</dbReference>
<reference evidence="24" key="1">
    <citation type="submission" date="2020-01" db="EMBL/GenBank/DDBJ databases">
        <authorList>
            <consortium name="DOE Joint Genome Institute"/>
            <person name="Haridas S."/>
            <person name="Albert R."/>
            <person name="Binder M."/>
            <person name="Bloem J."/>
            <person name="Labutti K."/>
            <person name="Salamov A."/>
            <person name="Andreopoulos B."/>
            <person name="Baker S.E."/>
            <person name="Barry K."/>
            <person name="Bills G."/>
            <person name="Bluhm B.H."/>
            <person name="Cannon C."/>
            <person name="Castanera R."/>
            <person name="Culley D.E."/>
            <person name="Daum C."/>
            <person name="Ezra D."/>
            <person name="Gonzalez J.B."/>
            <person name="Henrissat B."/>
            <person name="Kuo A."/>
            <person name="Liang C."/>
            <person name="Lipzen A."/>
            <person name="Lutzoni F."/>
            <person name="Magnuson J."/>
            <person name="Mondo S."/>
            <person name="Nolan M."/>
            <person name="Ohm R."/>
            <person name="Pangilinan J."/>
            <person name="Park H.-J."/>
            <person name="Ramirez L."/>
            <person name="Alfaro M."/>
            <person name="Sun H."/>
            <person name="Tritt A."/>
            <person name="Yoshinaga Y."/>
            <person name="Zwiers L.-H."/>
            <person name="Turgeon B.G."/>
            <person name="Goodwin S.B."/>
            <person name="Spatafora J.W."/>
            <person name="Crous P.W."/>
            <person name="Grigoriev I.V."/>
        </authorList>
    </citation>
    <scope>NUCLEOTIDE SEQUENCE</scope>
    <source>
        <strain evidence="24">IPT5</strain>
    </source>
</reference>
<evidence type="ECO:0000256" key="7">
    <source>
        <dbReference type="ARBA" id="ARBA00022670"/>
    </source>
</evidence>
<keyword evidence="10 19" id="KW-0863">Zinc-finger</keyword>
<evidence type="ECO:0000256" key="16">
    <source>
        <dbReference type="ARBA" id="ARBA00029877"/>
    </source>
</evidence>
<dbReference type="Gene3D" id="3.30.40.10">
    <property type="entry name" value="Zinc/RING finger domain, C3HC4 (zinc finger)"/>
    <property type="match status" value="2"/>
</dbReference>
<dbReference type="InterPro" id="IPR041432">
    <property type="entry name" value="UBP13_Znf-UBP_var"/>
</dbReference>
<dbReference type="Gene3D" id="1.10.8.10">
    <property type="entry name" value="DNA helicase RuvA subunit, C-terminal domain"/>
    <property type="match status" value="2"/>
</dbReference>
<dbReference type="PANTHER" id="PTHR13213:SF2">
    <property type="entry name" value="MYB-BINDING PROTEIN 1A"/>
    <property type="match status" value="1"/>
</dbReference>
<dbReference type="GO" id="GO:0008270">
    <property type="term" value="F:zinc ion binding"/>
    <property type="evidence" value="ECO:0007669"/>
    <property type="project" value="UniProtKB-KW"/>
</dbReference>
<dbReference type="Gene3D" id="3.90.70.10">
    <property type="entry name" value="Cysteine proteinases"/>
    <property type="match status" value="1"/>
</dbReference>
<dbReference type="Pfam" id="PF02148">
    <property type="entry name" value="zf-UBP"/>
    <property type="match status" value="1"/>
</dbReference>
<dbReference type="SUPFAM" id="SSF54001">
    <property type="entry name" value="Cysteine proteinases"/>
    <property type="match status" value="1"/>
</dbReference>
<dbReference type="InterPro" id="IPR001394">
    <property type="entry name" value="Peptidase_C19_UCH"/>
</dbReference>
<keyword evidence="11" id="KW-0833">Ubl conjugation pathway</keyword>
<dbReference type="SMART" id="SM00165">
    <property type="entry name" value="UBA"/>
    <property type="match status" value="2"/>
</dbReference>
<dbReference type="Pfam" id="PF00443">
    <property type="entry name" value="UCH"/>
    <property type="match status" value="1"/>
</dbReference>
<evidence type="ECO:0000256" key="12">
    <source>
        <dbReference type="ARBA" id="ARBA00022801"/>
    </source>
</evidence>
<keyword evidence="12" id="KW-0378">Hydrolase</keyword>
<dbReference type="GO" id="GO:0000182">
    <property type="term" value="F:rDNA binding"/>
    <property type="evidence" value="ECO:0007669"/>
    <property type="project" value="TreeGrafter"/>
</dbReference>
<keyword evidence="9" id="KW-0677">Repeat</keyword>
<organism evidence="24 25">
    <name type="scientific">Plenodomus tracheiphilus IPT5</name>
    <dbReference type="NCBI Taxonomy" id="1408161"/>
    <lineage>
        <taxon>Eukaryota</taxon>
        <taxon>Fungi</taxon>
        <taxon>Dikarya</taxon>
        <taxon>Ascomycota</taxon>
        <taxon>Pezizomycotina</taxon>
        <taxon>Dothideomycetes</taxon>
        <taxon>Pleosporomycetidae</taxon>
        <taxon>Pleosporales</taxon>
        <taxon>Pleosporineae</taxon>
        <taxon>Leptosphaeriaceae</taxon>
        <taxon>Plenodomus</taxon>
    </lineage>
</organism>
<feature type="region of interest" description="Disordered" evidence="20">
    <location>
        <begin position="278"/>
        <end position="297"/>
    </location>
</feature>
<evidence type="ECO:0000259" key="21">
    <source>
        <dbReference type="PROSITE" id="PS50030"/>
    </source>
</evidence>
<dbReference type="Pfam" id="PF00627">
    <property type="entry name" value="UBA"/>
    <property type="match status" value="2"/>
</dbReference>
<protein>
    <recommendedName>
        <fullName evidence="6">Ubiquitin carboxyl-terminal hydrolase 14</fullName>
        <ecNumber evidence="5">3.4.19.12</ecNumber>
    </recommendedName>
    <alternativeName>
        <fullName evidence="16">Deubiquitinating enzyme 14</fullName>
    </alternativeName>
    <alternativeName>
        <fullName evidence="17">Ubiquitin thioesterase 14</fullName>
    </alternativeName>
    <alternativeName>
        <fullName evidence="18">Ubiquitin-specific-processing protease 14</fullName>
    </alternativeName>
</protein>
<dbReference type="FunFam" id="3.90.70.10:FF:000144">
    <property type="entry name" value="Ubiquitinyl hydrolase 1"/>
    <property type="match status" value="1"/>
</dbReference>
<dbReference type="InterPro" id="IPR007015">
    <property type="entry name" value="DNA_pol_V/MYBBP1A"/>
</dbReference>
<dbReference type="SMART" id="SM00290">
    <property type="entry name" value="ZnF_UBP"/>
    <property type="match status" value="2"/>
</dbReference>
<dbReference type="SUPFAM" id="SSF57850">
    <property type="entry name" value="RING/U-box"/>
    <property type="match status" value="2"/>
</dbReference>
<feature type="compositionally biased region" description="Acidic residues" evidence="20">
    <location>
        <begin position="809"/>
        <end position="823"/>
    </location>
</feature>
<accession>A0A6A7BEV3</accession>
<keyword evidence="13" id="KW-0788">Thiol protease</keyword>
<dbReference type="GO" id="GO:0005730">
    <property type="term" value="C:nucleolus"/>
    <property type="evidence" value="ECO:0007669"/>
    <property type="project" value="InterPro"/>
</dbReference>
<evidence type="ECO:0000256" key="4">
    <source>
        <dbReference type="ARBA" id="ARBA00009085"/>
    </source>
</evidence>
<dbReference type="GO" id="GO:0006355">
    <property type="term" value="P:regulation of DNA-templated transcription"/>
    <property type="evidence" value="ECO:0007669"/>
    <property type="project" value="InterPro"/>
</dbReference>
<evidence type="ECO:0000313" key="25">
    <source>
        <dbReference type="Proteomes" id="UP000799423"/>
    </source>
</evidence>
<feature type="compositionally biased region" description="Polar residues" evidence="20">
    <location>
        <begin position="789"/>
        <end position="805"/>
    </location>
</feature>